<keyword evidence="7" id="KW-0560">Oxidoreductase</keyword>
<evidence type="ECO:0000259" key="15">
    <source>
        <dbReference type="SMART" id="SM00829"/>
    </source>
</evidence>
<comment type="similarity">
    <text evidence="2">Belongs to the zinc-containing alcohol dehydrogenase family. Quinone oxidoreductase subfamily.</text>
</comment>
<dbReference type="FunFam" id="3.90.180.10:FF:000010">
    <property type="entry name" value="Enoyl-[acyl-carrier-protein] reductase, mitochondrial"/>
    <property type="match status" value="1"/>
</dbReference>
<dbReference type="FunFam" id="3.40.50.720:FF:000112">
    <property type="entry name" value="Enoyl-[acyl-carrier-protein] reductase 1, mitochondrial"/>
    <property type="match status" value="1"/>
</dbReference>
<sequence>MYWIVYRLAESLPRKYWEFWHIPLATLTEPTTLTSFHRPGRKHQGLLVLISESGMWRAVASVRDPIIAIGSLSLRASTHYLSTFSGTSTTLEYKDYGDPLKVVMKNEVKIPELKKGEVLVQMLAAPVNPADINTIQGVYAIKPQLPSIPGNEGVGEVMAVKEGKKDIMLQPGDHVIPRINAMGTWRTHLVASSTDLIKIPSDIGVVEAATIAVNPATAYRMLKDFVPVKSGETVIQNGANSAVGQAVIQIAASLGLKTVNIVRDRPDISKLKQHLSDLGGTVVVTEEELRNSREVKALPRPMLALNCVSGRSGTELLRQLAPQGTMVTYGGMSRQPVTVPVGALIFNDISFKGFWMTRWNQQHQHHPAREEMLNNLFHLVRSGALQSPDHTTVPFSDYQLALQNAMPSKGMLGKKQILTF</sequence>
<dbReference type="PANTHER" id="PTHR43981:SF2">
    <property type="entry name" value="ENOYL-[ACYL-CARRIER-PROTEIN] REDUCTASE, MITOCHONDRIAL"/>
    <property type="match status" value="1"/>
</dbReference>
<dbReference type="Proteomes" id="UP001286313">
    <property type="component" value="Unassembled WGS sequence"/>
</dbReference>
<keyword evidence="3" id="KW-0444">Lipid biosynthesis</keyword>
<keyword evidence="10" id="KW-0275">Fatty acid biosynthesis</keyword>
<dbReference type="CDD" id="cd08290">
    <property type="entry name" value="ETR"/>
    <property type="match status" value="1"/>
</dbReference>
<evidence type="ECO:0000313" key="16">
    <source>
        <dbReference type="EMBL" id="KAK3864031.1"/>
    </source>
</evidence>
<comment type="catalytic activity">
    <reaction evidence="14">
        <text>a 2,3-saturated acyl-[ACP] + NADP(+) = a (2E)-enoyl-[ACP] + NADPH + H(+)</text>
        <dbReference type="Rhea" id="RHEA:22564"/>
        <dbReference type="Rhea" id="RHEA-COMP:9925"/>
        <dbReference type="Rhea" id="RHEA-COMP:9926"/>
        <dbReference type="ChEBI" id="CHEBI:15378"/>
        <dbReference type="ChEBI" id="CHEBI:57783"/>
        <dbReference type="ChEBI" id="CHEBI:58349"/>
        <dbReference type="ChEBI" id="CHEBI:78784"/>
        <dbReference type="ChEBI" id="CHEBI:78785"/>
        <dbReference type="EC" id="1.3.1.104"/>
    </reaction>
</comment>
<evidence type="ECO:0000256" key="11">
    <source>
        <dbReference type="ARBA" id="ARBA00038963"/>
    </source>
</evidence>
<dbReference type="InterPro" id="IPR013154">
    <property type="entry name" value="ADH-like_N"/>
</dbReference>
<dbReference type="EC" id="1.3.1.104" evidence="11"/>
<keyword evidence="4" id="KW-0276">Fatty acid metabolism</keyword>
<dbReference type="InterPro" id="IPR036291">
    <property type="entry name" value="NAD(P)-bd_dom_sf"/>
</dbReference>
<keyword evidence="9" id="KW-0496">Mitochondrion</keyword>
<evidence type="ECO:0000256" key="9">
    <source>
        <dbReference type="ARBA" id="ARBA00023128"/>
    </source>
</evidence>
<dbReference type="GO" id="GO:0006633">
    <property type="term" value="P:fatty acid biosynthetic process"/>
    <property type="evidence" value="ECO:0007669"/>
    <property type="project" value="UniProtKB-KW"/>
</dbReference>
<dbReference type="InterPro" id="IPR013149">
    <property type="entry name" value="ADH-like_C"/>
</dbReference>
<dbReference type="Pfam" id="PF08240">
    <property type="entry name" value="ADH_N"/>
    <property type="match status" value="1"/>
</dbReference>
<evidence type="ECO:0000256" key="7">
    <source>
        <dbReference type="ARBA" id="ARBA00023002"/>
    </source>
</evidence>
<dbReference type="SUPFAM" id="SSF51735">
    <property type="entry name" value="NAD(P)-binding Rossmann-fold domains"/>
    <property type="match status" value="1"/>
</dbReference>
<comment type="caution">
    <text evidence="16">The sequence shown here is derived from an EMBL/GenBank/DDBJ whole genome shotgun (WGS) entry which is preliminary data.</text>
</comment>
<keyword evidence="5" id="KW-0521">NADP</keyword>
<evidence type="ECO:0000256" key="12">
    <source>
        <dbReference type="ARBA" id="ARBA00041058"/>
    </source>
</evidence>
<dbReference type="AlphaFoldDB" id="A0AAE1EZ59"/>
<evidence type="ECO:0000256" key="3">
    <source>
        <dbReference type="ARBA" id="ARBA00022516"/>
    </source>
</evidence>
<keyword evidence="6" id="KW-0809">Transit peptide</keyword>
<feature type="domain" description="Enoyl reductase (ER)" evidence="15">
    <location>
        <begin position="97"/>
        <end position="412"/>
    </location>
</feature>
<evidence type="ECO:0000256" key="1">
    <source>
        <dbReference type="ARBA" id="ARBA00004173"/>
    </source>
</evidence>
<dbReference type="PANTHER" id="PTHR43981">
    <property type="entry name" value="ENOYL-[ACYL-CARRIER-PROTEIN] REDUCTASE, MITOCHONDRIAL"/>
    <property type="match status" value="1"/>
</dbReference>
<dbReference type="SMART" id="SM00829">
    <property type="entry name" value="PKS_ER"/>
    <property type="match status" value="1"/>
</dbReference>
<accession>A0AAE1EZ59</accession>
<evidence type="ECO:0000256" key="2">
    <source>
        <dbReference type="ARBA" id="ARBA00010371"/>
    </source>
</evidence>
<dbReference type="InterPro" id="IPR051034">
    <property type="entry name" value="Mito_Enoyl-ACP_Reductase"/>
</dbReference>
<keyword evidence="8" id="KW-0443">Lipid metabolism</keyword>
<dbReference type="EMBL" id="JAWQEG010003884">
    <property type="protein sequence ID" value="KAK3864031.1"/>
    <property type="molecule type" value="Genomic_DNA"/>
</dbReference>
<dbReference type="Pfam" id="PF00107">
    <property type="entry name" value="ADH_zinc_N"/>
    <property type="match status" value="1"/>
</dbReference>
<dbReference type="GO" id="GO:0005739">
    <property type="term" value="C:mitochondrion"/>
    <property type="evidence" value="ECO:0007669"/>
    <property type="project" value="UniProtKB-SubCell"/>
</dbReference>
<evidence type="ECO:0000256" key="14">
    <source>
        <dbReference type="ARBA" id="ARBA00048843"/>
    </source>
</evidence>
<evidence type="ECO:0000256" key="10">
    <source>
        <dbReference type="ARBA" id="ARBA00023160"/>
    </source>
</evidence>
<dbReference type="Gene3D" id="3.90.180.10">
    <property type="entry name" value="Medium-chain alcohol dehydrogenases, catalytic domain"/>
    <property type="match status" value="1"/>
</dbReference>
<comment type="subcellular location">
    <subcellularLocation>
        <location evidence="1">Mitochondrion</location>
    </subcellularLocation>
</comment>
<dbReference type="GO" id="GO:0141148">
    <property type="term" value="F:enoyl-[acyl-carrier-protein] reductase (NADPH) activity"/>
    <property type="evidence" value="ECO:0007669"/>
    <property type="project" value="UniProtKB-EC"/>
</dbReference>
<protein>
    <recommendedName>
        <fullName evidence="12">Enoyl-[acyl-carrier-protein] reductase, mitochondrial</fullName>
        <ecNumber evidence="11">1.3.1.104</ecNumber>
    </recommendedName>
    <alternativeName>
        <fullName evidence="13">2-enoyl thioester reductase</fullName>
    </alternativeName>
</protein>
<evidence type="ECO:0000256" key="4">
    <source>
        <dbReference type="ARBA" id="ARBA00022832"/>
    </source>
</evidence>
<evidence type="ECO:0000256" key="5">
    <source>
        <dbReference type="ARBA" id="ARBA00022857"/>
    </source>
</evidence>
<evidence type="ECO:0000256" key="8">
    <source>
        <dbReference type="ARBA" id="ARBA00023098"/>
    </source>
</evidence>
<dbReference type="SUPFAM" id="SSF50129">
    <property type="entry name" value="GroES-like"/>
    <property type="match status" value="1"/>
</dbReference>
<gene>
    <name evidence="16" type="ORF">Pcinc_030245</name>
</gene>
<dbReference type="InterPro" id="IPR011032">
    <property type="entry name" value="GroES-like_sf"/>
</dbReference>
<proteinExistence type="inferred from homology"/>
<dbReference type="Gene3D" id="3.40.50.720">
    <property type="entry name" value="NAD(P)-binding Rossmann-like Domain"/>
    <property type="match status" value="1"/>
</dbReference>
<reference evidence="16" key="1">
    <citation type="submission" date="2023-10" db="EMBL/GenBank/DDBJ databases">
        <title>Genome assemblies of two species of porcelain crab, Petrolisthes cinctipes and Petrolisthes manimaculis (Anomura: Porcellanidae).</title>
        <authorList>
            <person name="Angst P."/>
        </authorList>
    </citation>
    <scope>NUCLEOTIDE SEQUENCE</scope>
    <source>
        <strain evidence="16">PB745_01</strain>
        <tissue evidence="16">Gill</tissue>
    </source>
</reference>
<evidence type="ECO:0000313" key="17">
    <source>
        <dbReference type="Proteomes" id="UP001286313"/>
    </source>
</evidence>
<evidence type="ECO:0000256" key="6">
    <source>
        <dbReference type="ARBA" id="ARBA00022946"/>
    </source>
</evidence>
<organism evidence="16 17">
    <name type="scientific">Petrolisthes cinctipes</name>
    <name type="common">Flat porcelain crab</name>
    <dbReference type="NCBI Taxonomy" id="88211"/>
    <lineage>
        <taxon>Eukaryota</taxon>
        <taxon>Metazoa</taxon>
        <taxon>Ecdysozoa</taxon>
        <taxon>Arthropoda</taxon>
        <taxon>Crustacea</taxon>
        <taxon>Multicrustacea</taxon>
        <taxon>Malacostraca</taxon>
        <taxon>Eumalacostraca</taxon>
        <taxon>Eucarida</taxon>
        <taxon>Decapoda</taxon>
        <taxon>Pleocyemata</taxon>
        <taxon>Anomura</taxon>
        <taxon>Galatheoidea</taxon>
        <taxon>Porcellanidae</taxon>
        <taxon>Petrolisthes</taxon>
    </lineage>
</organism>
<evidence type="ECO:0000256" key="13">
    <source>
        <dbReference type="ARBA" id="ARBA00042123"/>
    </source>
</evidence>
<keyword evidence="17" id="KW-1185">Reference proteome</keyword>
<name>A0AAE1EZ59_PETCI</name>
<dbReference type="InterPro" id="IPR020843">
    <property type="entry name" value="ER"/>
</dbReference>